<proteinExistence type="predicted"/>
<evidence type="ECO:0000313" key="2">
    <source>
        <dbReference type="Proteomes" id="UP000007934"/>
    </source>
</evidence>
<accession>E7AB78</accession>
<dbReference type="HOGENOM" id="CLU_2342884_0_0_7"/>
<keyword evidence="1" id="KW-0489">Methyltransferase</keyword>
<protein>
    <submittedName>
        <fullName evidence="1">Adenine specific DNA methylase</fullName>
    </submittedName>
</protein>
<dbReference type="REBASE" id="29946">
    <property type="entry name" value="M.HfeORF15520P"/>
</dbReference>
<name>E7AB78_HELFC</name>
<dbReference type="Gene3D" id="3.40.50.150">
    <property type="entry name" value="Vaccinia Virus protein VP39"/>
    <property type="match status" value="1"/>
</dbReference>
<keyword evidence="1" id="KW-0808">Transferase</keyword>
<dbReference type="GO" id="GO:0008168">
    <property type="term" value="F:methyltransferase activity"/>
    <property type="evidence" value="ECO:0007669"/>
    <property type="project" value="UniProtKB-KW"/>
</dbReference>
<dbReference type="RefSeq" id="WP_013469997.1">
    <property type="nucleotide sequence ID" value="NC_014810.2"/>
</dbReference>
<sequence>MHNKKYVNDNSKYYEFVGDGMDQRIWISWIGFIFAQIERALKSSGYFFSFIDWRMLPALSDAVQLADLAWRGVMVWDKGRSARPFKGGFKQQCEFIL</sequence>
<reference evidence="1 2" key="1">
    <citation type="journal article" date="2011" name="Genome Biol. Evol.">
        <title>Comparative whole genome sequence analysis of the carcinogenic bacterial model pathogen Helicobacter felis.</title>
        <authorList>
            <person name="Arnold I.C."/>
            <person name="Zigova Z."/>
            <person name="Holden M."/>
            <person name="Lawley T.D."/>
            <person name="Rad R."/>
            <person name="Dougan G."/>
            <person name="Falkow S."/>
            <person name="Bentley S.D."/>
            <person name="Muller A."/>
        </authorList>
    </citation>
    <scope>NUCLEOTIDE SEQUENCE [LARGE SCALE GENOMIC DNA]</scope>
    <source>
        <strain evidence="2">ATCC 49179 / CCUG 28539 / NCTC 12436 / CS1</strain>
    </source>
</reference>
<dbReference type="eggNOG" id="COG2890">
    <property type="taxonomic scope" value="Bacteria"/>
</dbReference>
<evidence type="ECO:0000313" key="1">
    <source>
        <dbReference type="EMBL" id="CBY83636.1"/>
    </source>
</evidence>
<dbReference type="SUPFAM" id="SSF53335">
    <property type="entry name" value="S-adenosyl-L-methionine-dependent methyltransferases"/>
    <property type="match status" value="1"/>
</dbReference>
<organism evidence="1 2">
    <name type="scientific">Helicobacter felis (strain ATCC 49179 / CCUG 28539 / NCTC 12436 / CS1)</name>
    <dbReference type="NCBI Taxonomy" id="936155"/>
    <lineage>
        <taxon>Bacteria</taxon>
        <taxon>Pseudomonadati</taxon>
        <taxon>Campylobacterota</taxon>
        <taxon>Epsilonproteobacteria</taxon>
        <taxon>Campylobacterales</taxon>
        <taxon>Helicobacteraceae</taxon>
        <taxon>Helicobacter</taxon>
    </lineage>
</organism>
<dbReference type="AlphaFoldDB" id="E7AB78"/>
<dbReference type="InterPro" id="IPR029063">
    <property type="entry name" value="SAM-dependent_MTases_sf"/>
</dbReference>
<dbReference type="EMBL" id="FQ670179">
    <property type="protein sequence ID" value="CBY83636.1"/>
    <property type="molecule type" value="Genomic_DNA"/>
</dbReference>
<keyword evidence="2" id="KW-1185">Reference proteome</keyword>
<dbReference type="KEGG" id="hfe:HFELIS_15520"/>
<dbReference type="GeneID" id="69053294"/>
<gene>
    <name evidence="1" type="ordered locus">Hfelis_15520</name>
</gene>
<dbReference type="Proteomes" id="UP000007934">
    <property type="component" value="Chromosome"/>
</dbReference>
<dbReference type="GO" id="GO:0032259">
    <property type="term" value="P:methylation"/>
    <property type="evidence" value="ECO:0007669"/>
    <property type="project" value="UniProtKB-KW"/>
</dbReference>